<sequence length="150" mass="16577">MDLRDPKAITLTDGDGRDRPFILSKMPAFEGLEIMARYPTSLAMAAVPKLSDWPVVEDLQRKILKYAAVEINGKPVPLTTQALIDNHVGDWECLAKLLLAEVQYNNSFFRNGTISDFFADIMRTSLAKIQEILTPSSPPSSTPNSPPSTN</sequence>
<dbReference type="RefSeq" id="WP_193619432.1">
    <property type="nucleotide sequence ID" value="NZ_NIDE01000005.1"/>
</dbReference>
<organism evidence="1 2">
    <name type="scientific">Fimbriiglobus ruber</name>
    <dbReference type="NCBI Taxonomy" id="1908690"/>
    <lineage>
        <taxon>Bacteria</taxon>
        <taxon>Pseudomonadati</taxon>
        <taxon>Planctomycetota</taxon>
        <taxon>Planctomycetia</taxon>
        <taxon>Gemmatales</taxon>
        <taxon>Gemmataceae</taxon>
        <taxon>Fimbriiglobus</taxon>
    </lineage>
</organism>
<dbReference type="AlphaFoldDB" id="A0A225DKU3"/>
<evidence type="ECO:0000313" key="2">
    <source>
        <dbReference type="Proteomes" id="UP000214646"/>
    </source>
</evidence>
<gene>
    <name evidence="1" type="ORF">FRUB_04139</name>
</gene>
<dbReference type="Proteomes" id="UP000214646">
    <property type="component" value="Unassembled WGS sequence"/>
</dbReference>
<proteinExistence type="predicted"/>
<dbReference type="EMBL" id="NIDE01000005">
    <property type="protein sequence ID" value="OWK42061.1"/>
    <property type="molecule type" value="Genomic_DNA"/>
</dbReference>
<protein>
    <submittedName>
        <fullName evidence="1">Uncharacterized protein</fullName>
    </submittedName>
</protein>
<evidence type="ECO:0000313" key="1">
    <source>
        <dbReference type="EMBL" id="OWK42061.1"/>
    </source>
</evidence>
<name>A0A225DKU3_9BACT</name>
<keyword evidence="2" id="KW-1185">Reference proteome</keyword>
<reference evidence="2" key="1">
    <citation type="submission" date="2017-06" db="EMBL/GenBank/DDBJ databases">
        <title>Genome analysis of Fimbriiglobus ruber SP5, the first member of the order Planctomycetales with confirmed chitinolytic capability.</title>
        <authorList>
            <person name="Ravin N.V."/>
            <person name="Rakitin A.L."/>
            <person name="Ivanova A.A."/>
            <person name="Beletsky A.V."/>
            <person name="Kulichevskaya I.S."/>
            <person name="Mardanov A.V."/>
            <person name="Dedysh S.N."/>
        </authorList>
    </citation>
    <scope>NUCLEOTIDE SEQUENCE [LARGE SCALE GENOMIC DNA]</scope>
    <source>
        <strain evidence="2">SP5</strain>
    </source>
</reference>
<accession>A0A225DKU3</accession>
<comment type="caution">
    <text evidence="1">The sequence shown here is derived from an EMBL/GenBank/DDBJ whole genome shotgun (WGS) entry which is preliminary data.</text>
</comment>